<reference evidence="3" key="1">
    <citation type="journal article" date="2020" name="Nat. Commun.">
        <title>Genome assembly of wild tea tree DASZ reveals pedigree and selection history of tea varieties.</title>
        <authorList>
            <person name="Zhang W."/>
            <person name="Zhang Y."/>
            <person name="Qiu H."/>
            <person name="Guo Y."/>
            <person name="Wan H."/>
            <person name="Zhang X."/>
            <person name="Scossa F."/>
            <person name="Alseekh S."/>
            <person name="Zhang Q."/>
            <person name="Wang P."/>
            <person name="Xu L."/>
            <person name="Schmidt M.H."/>
            <person name="Jia X."/>
            <person name="Li D."/>
            <person name="Zhu A."/>
            <person name="Guo F."/>
            <person name="Chen W."/>
            <person name="Ni D."/>
            <person name="Usadel B."/>
            <person name="Fernie A.R."/>
            <person name="Wen W."/>
        </authorList>
    </citation>
    <scope>NUCLEOTIDE SEQUENCE [LARGE SCALE GENOMIC DNA]</scope>
    <source>
        <strain evidence="3">cv. G240</strain>
    </source>
</reference>
<proteinExistence type="predicted"/>
<feature type="compositionally biased region" description="Basic and acidic residues" evidence="1">
    <location>
        <begin position="350"/>
        <end position="366"/>
    </location>
</feature>
<evidence type="ECO:0000313" key="2">
    <source>
        <dbReference type="EMBL" id="KAF5933166.1"/>
    </source>
</evidence>
<feature type="region of interest" description="Disordered" evidence="1">
    <location>
        <begin position="344"/>
        <end position="366"/>
    </location>
</feature>
<dbReference type="AlphaFoldDB" id="A0A7J7G1R9"/>
<gene>
    <name evidence="2" type="ORF">HYC85_029337</name>
</gene>
<keyword evidence="3" id="KW-1185">Reference proteome</keyword>
<dbReference type="Gene3D" id="2.40.70.10">
    <property type="entry name" value="Acid Proteases"/>
    <property type="match status" value="1"/>
</dbReference>
<dbReference type="EMBL" id="JACBKZ010000014">
    <property type="protein sequence ID" value="KAF5933166.1"/>
    <property type="molecule type" value="Genomic_DNA"/>
</dbReference>
<comment type="caution">
    <text evidence="2">The sequence shown here is derived from an EMBL/GenBank/DDBJ whole genome shotgun (WGS) entry which is preliminary data.</text>
</comment>
<name>A0A7J7G1R9_CAMSI</name>
<dbReference type="PANTHER" id="PTHR32108">
    <property type="entry name" value="DNA-DIRECTED RNA POLYMERASE SUBUNIT ALPHA"/>
    <property type="match status" value="1"/>
</dbReference>
<dbReference type="InterPro" id="IPR021109">
    <property type="entry name" value="Peptidase_aspartic_dom_sf"/>
</dbReference>
<accession>A0A7J7G1R9</accession>
<reference evidence="2 3" key="2">
    <citation type="submission" date="2020-07" db="EMBL/GenBank/DDBJ databases">
        <title>Genome assembly of wild tea tree DASZ reveals pedigree and selection history of tea varieties.</title>
        <authorList>
            <person name="Zhang W."/>
        </authorList>
    </citation>
    <scope>NUCLEOTIDE SEQUENCE [LARGE SCALE GENOMIC DNA]</scope>
    <source>
        <strain evidence="3">cv. G240</strain>
        <tissue evidence="2">Leaf</tissue>
    </source>
</reference>
<organism evidence="2 3">
    <name type="scientific">Camellia sinensis</name>
    <name type="common">Tea plant</name>
    <name type="synonym">Thea sinensis</name>
    <dbReference type="NCBI Taxonomy" id="4442"/>
    <lineage>
        <taxon>Eukaryota</taxon>
        <taxon>Viridiplantae</taxon>
        <taxon>Streptophyta</taxon>
        <taxon>Embryophyta</taxon>
        <taxon>Tracheophyta</taxon>
        <taxon>Spermatophyta</taxon>
        <taxon>Magnoliopsida</taxon>
        <taxon>eudicotyledons</taxon>
        <taxon>Gunneridae</taxon>
        <taxon>Pentapetalae</taxon>
        <taxon>asterids</taxon>
        <taxon>Ericales</taxon>
        <taxon>Theaceae</taxon>
        <taxon>Camellia</taxon>
    </lineage>
</organism>
<sequence length="658" mass="73265">MNAGTSRAAVARSSDVGMVTTTLPKTLTATLFTGASGSSSQPARYVPRGQRTFTPLYMPLSKALGVLIKKGHLKPLEPRPLPEKLPPLHNPAKYCAYHQQHGHETDQCFRLRHEIQDLIDNRVIMPSEKPNVTTNPLLSWRWPEGSARYVYDPSGYITPTGQPKLRVELLDTRDVTVNWFDLEGSAKATGWLSDELDVIEQPHPERGPLDTGTSTVARMAGDQNEPPEITGVKNFAQDQNDLSTEDAEQQAAPKQFEREKIEDLERARKAGAPVGIECAVSTRIECAVCTGTVVTKPDSCLSMADVMWWEDDDLCLAHTNEDWGNNRPDDTWYIGEVDHMTRSGQYFKPPHLDQPETSRKDKEAERQKEKLLEEETVLKQLKKIQVDISIWGLLMASRVHRQAVLSAMDRAKLSIDTTPEQLVGLVFPGGASPTLTFTDKELPPEGANHNKPLYISVECRDKWVPVVLVNIGFAINVCLSRMTYAIGLKPVDFVPTAQVIWAYDNTSREVMGTVQIRTKVGPGQHDIDFHVLDVPVTFNLLLGRPWLHQVKAVSSTLHQVLKYPHGKGVAIVFWNSSIHPPPEVSTPMLEIEHGAEDVFLSGFTLAEARVVQNILAIDEGLCVSAQSVYLMNKIPAHPRDGIREKWSERRCSIGRSAA</sequence>
<protein>
    <submittedName>
        <fullName evidence="2">Uncharacterized protein</fullName>
    </submittedName>
</protein>
<dbReference type="PANTHER" id="PTHR32108:SF9">
    <property type="entry name" value="REVERSE TRANSCRIPTASE RNASE H-LIKE DOMAIN-CONTAINING PROTEIN"/>
    <property type="match status" value="1"/>
</dbReference>
<dbReference type="Proteomes" id="UP000593564">
    <property type="component" value="Unassembled WGS sequence"/>
</dbReference>
<evidence type="ECO:0000313" key="3">
    <source>
        <dbReference type="Proteomes" id="UP000593564"/>
    </source>
</evidence>
<evidence type="ECO:0000256" key="1">
    <source>
        <dbReference type="SAM" id="MobiDB-lite"/>
    </source>
</evidence>